<dbReference type="Proteomes" id="UP000636800">
    <property type="component" value="Chromosome 2"/>
</dbReference>
<feature type="domain" description="RNase III" evidence="21">
    <location>
        <begin position="1098"/>
        <end position="1242"/>
    </location>
</feature>
<evidence type="ECO:0000256" key="15">
    <source>
        <dbReference type="ARBA" id="ARBA00023158"/>
    </source>
</evidence>
<dbReference type="PROSITE" id="PS50821">
    <property type="entry name" value="PAZ"/>
    <property type="match status" value="1"/>
</dbReference>
<comment type="subcellular location">
    <subcellularLocation>
        <location evidence="3">Nucleus</location>
    </subcellularLocation>
</comment>
<evidence type="ECO:0000313" key="26">
    <source>
        <dbReference type="EMBL" id="KAG0491913.1"/>
    </source>
</evidence>
<dbReference type="GO" id="GO:0005737">
    <property type="term" value="C:cytoplasm"/>
    <property type="evidence" value="ECO:0007669"/>
    <property type="project" value="TreeGrafter"/>
</dbReference>
<dbReference type="GO" id="GO:0004525">
    <property type="term" value="F:ribonuclease III activity"/>
    <property type="evidence" value="ECO:0007669"/>
    <property type="project" value="InterPro"/>
</dbReference>
<comment type="caution">
    <text evidence="26">The sequence shown here is derived from an EMBL/GenBank/DDBJ whole genome shotgun (WGS) entry which is preliminary data.</text>
</comment>
<evidence type="ECO:0000256" key="19">
    <source>
        <dbReference type="SAM" id="SignalP"/>
    </source>
</evidence>
<dbReference type="GO" id="GO:0005524">
    <property type="term" value="F:ATP binding"/>
    <property type="evidence" value="ECO:0007669"/>
    <property type="project" value="UniProtKB-KW"/>
</dbReference>
<evidence type="ECO:0000256" key="13">
    <source>
        <dbReference type="ARBA" id="ARBA00022842"/>
    </source>
</evidence>
<feature type="domain" description="Helicase ATP-binding" evidence="23">
    <location>
        <begin position="44"/>
        <end position="116"/>
    </location>
</feature>
<name>A0A835RTL9_VANPL</name>
<keyword evidence="7" id="KW-0677">Repeat</keyword>
<feature type="domain" description="PAZ" evidence="22">
    <location>
        <begin position="752"/>
        <end position="863"/>
    </location>
</feature>
<evidence type="ECO:0000256" key="14">
    <source>
        <dbReference type="ARBA" id="ARBA00022884"/>
    </source>
</evidence>
<feature type="signal peptide" evidence="19">
    <location>
        <begin position="1"/>
        <end position="20"/>
    </location>
</feature>
<evidence type="ECO:0008006" key="28">
    <source>
        <dbReference type="Google" id="ProtNLM"/>
    </source>
</evidence>
<keyword evidence="8" id="KW-0547">Nucleotide-binding</keyword>
<keyword evidence="19" id="KW-0732">Signal</keyword>
<dbReference type="FunFam" id="3.30.160.380:FF:000001">
    <property type="entry name" value="Endoribonuclease dicer-like 1"/>
    <property type="match status" value="1"/>
</dbReference>
<reference evidence="26 27" key="1">
    <citation type="journal article" date="2020" name="Nat. Food">
        <title>A phased Vanilla planifolia genome enables genetic improvement of flavour and production.</title>
        <authorList>
            <person name="Hasing T."/>
            <person name="Tang H."/>
            <person name="Brym M."/>
            <person name="Khazi F."/>
            <person name="Huang T."/>
            <person name="Chambers A.H."/>
        </authorList>
    </citation>
    <scope>NUCLEOTIDE SEQUENCE [LARGE SCALE GENOMIC DNA]</scope>
    <source>
        <tissue evidence="26">Leaf</tissue>
    </source>
</reference>
<evidence type="ECO:0000256" key="12">
    <source>
        <dbReference type="ARBA" id="ARBA00022840"/>
    </source>
</evidence>
<dbReference type="PANTHER" id="PTHR14950">
    <property type="entry name" value="DICER-RELATED"/>
    <property type="match status" value="1"/>
</dbReference>
<evidence type="ECO:0000256" key="9">
    <source>
        <dbReference type="ARBA" id="ARBA00022759"/>
    </source>
</evidence>
<evidence type="ECO:0000259" key="20">
    <source>
        <dbReference type="PROSITE" id="PS50137"/>
    </source>
</evidence>
<evidence type="ECO:0000259" key="23">
    <source>
        <dbReference type="PROSITE" id="PS51192"/>
    </source>
</evidence>
<comment type="subunit">
    <text evidence="4">May interact with ARGONAUTE1 or PINHEAD through their common PAZ domains.</text>
</comment>
<dbReference type="Gene3D" id="3.30.160.20">
    <property type="match status" value="1"/>
</dbReference>
<evidence type="ECO:0000256" key="16">
    <source>
        <dbReference type="ARBA" id="ARBA00023242"/>
    </source>
</evidence>
<evidence type="ECO:0000256" key="1">
    <source>
        <dbReference type="ARBA" id="ARBA00001936"/>
    </source>
</evidence>
<dbReference type="Pfam" id="PF03368">
    <property type="entry name" value="Dicer_dimer"/>
    <property type="match status" value="1"/>
</dbReference>
<comment type="similarity">
    <text evidence="17 18">Belongs to the helicase family. Dicer subfamily.</text>
</comment>
<dbReference type="Gene3D" id="3.30.160.380">
    <property type="entry name" value="Dicer dimerisation domain"/>
    <property type="match status" value="1"/>
</dbReference>
<gene>
    <name evidence="26" type="ORF">HPP92_005311</name>
</gene>
<dbReference type="Pfam" id="PF00271">
    <property type="entry name" value="Helicase_C"/>
    <property type="match status" value="1"/>
</dbReference>
<evidence type="ECO:0000259" key="24">
    <source>
        <dbReference type="PROSITE" id="PS51194"/>
    </source>
</evidence>
<evidence type="ECO:0000256" key="17">
    <source>
        <dbReference type="ARBA" id="ARBA00035116"/>
    </source>
</evidence>
<dbReference type="InterPro" id="IPR036389">
    <property type="entry name" value="RNase_III_sf"/>
</dbReference>
<evidence type="ECO:0000256" key="5">
    <source>
        <dbReference type="ARBA" id="ARBA00022722"/>
    </source>
</evidence>
<evidence type="ECO:0000256" key="6">
    <source>
        <dbReference type="ARBA" id="ARBA00022723"/>
    </source>
</evidence>
<dbReference type="OrthoDB" id="1927586at2759"/>
<dbReference type="PROSITE" id="PS51194">
    <property type="entry name" value="HELICASE_CTER"/>
    <property type="match status" value="1"/>
</dbReference>
<dbReference type="PROSITE" id="PS50142">
    <property type="entry name" value="RNASE_3_2"/>
    <property type="match status" value="2"/>
</dbReference>
<dbReference type="InterPro" id="IPR014720">
    <property type="entry name" value="dsRBD_dom"/>
</dbReference>
<evidence type="ECO:0000259" key="21">
    <source>
        <dbReference type="PROSITE" id="PS50142"/>
    </source>
</evidence>
<dbReference type="GO" id="GO:0004386">
    <property type="term" value="F:helicase activity"/>
    <property type="evidence" value="ECO:0007669"/>
    <property type="project" value="UniProtKB-KW"/>
</dbReference>
<evidence type="ECO:0000256" key="4">
    <source>
        <dbReference type="ARBA" id="ARBA00011499"/>
    </source>
</evidence>
<dbReference type="GO" id="GO:0030422">
    <property type="term" value="P:siRNA processing"/>
    <property type="evidence" value="ECO:0007669"/>
    <property type="project" value="TreeGrafter"/>
</dbReference>
<dbReference type="Gene3D" id="2.170.260.10">
    <property type="entry name" value="paz domain"/>
    <property type="match status" value="1"/>
</dbReference>
<dbReference type="SMART" id="SM00358">
    <property type="entry name" value="DSRM"/>
    <property type="match status" value="3"/>
</dbReference>
<keyword evidence="9" id="KW-0255">Endonuclease</keyword>
<feature type="chain" id="PRO_5032803543" description="Dicer-like protein 4" evidence="19">
    <location>
        <begin position="21"/>
        <end position="1542"/>
    </location>
</feature>
<dbReference type="GO" id="GO:0046872">
    <property type="term" value="F:metal ion binding"/>
    <property type="evidence" value="ECO:0007669"/>
    <property type="project" value="UniProtKB-KW"/>
</dbReference>
<dbReference type="FunFam" id="3.40.50.300:FF:000420">
    <property type="entry name" value="Endoribonuclease dicer-like 1"/>
    <property type="match status" value="1"/>
</dbReference>
<dbReference type="Gene3D" id="3.40.50.300">
    <property type="entry name" value="P-loop containing nucleotide triphosphate hydrolases"/>
    <property type="match status" value="2"/>
</dbReference>
<dbReference type="CDD" id="cd00593">
    <property type="entry name" value="RIBOc"/>
    <property type="match status" value="2"/>
</dbReference>
<dbReference type="PROSITE" id="PS51192">
    <property type="entry name" value="HELICASE_ATP_BIND_1"/>
    <property type="match status" value="1"/>
</dbReference>
<comment type="cofactor">
    <cofactor evidence="2">
        <name>Mg(2+)</name>
        <dbReference type="ChEBI" id="CHEBI:18420"/>
    </cofactor>
</comment>
<dbReference type="InterPro" id="IPR000999">
    <property type="entry name" value="RNase_III_dom"/>
</dbReference>
<proteinExistence type="inferred from homology"/>
<dbReference type="PROSITE" id="PS50137">
    <property type="entry name" value="DS_RBD"/>
    <property type="match status" value="1"/>
</dbReference>
<organism evidence="26 27">
    <name type="scientific">Vanilla planifolia</name>
    <name type="common">Vanilla</name>
    <dbReference type="NCBI Taxonomy" id="51239"/>
    <lineage>
        <taxon>Eukaryota</taxon>
        <taxon>Viridiplantae</taxon>
        <taxon>Streptophyta</taxon>
        <taxon>Embryophyta</taxon>
        <taxon>Tracheophyta</taxon>
        <taxon>Spermatophyta</taxon>
        <taxon>Magnoliopsida</taxon>
        <taxon>Liliopsida</taxon>
        <taxon>Asparagales</taxon>
        <taxon>Orchidaceae</taxon>
        <taxon>Vanilloideae</taxon>
        <taxon>Vanilleae</taxon>
        <taxon>Vanilla</taxon>
    </lineage>
</organism>
<dbReference type="PROSITE" id="PS51327">
    <property type="entry name" value="DICER_DSRBF"/>
    <property type="match status" value="1"/>
</dbReference>
<keyword evidence="27" id="KW-1185">Reference proteome</keyword>
<evidence type="ECO:0000256" key="11">
    <source>
        <dbReference type="ARBA" id="ARBA00022806"/>
    </source>
</evidence>
<feature type="domain" description="Dicer dsRNA-binding fold" evidence="25">
    <location>
        <begin position="475"/>
        <end position="565"/>
    </location>
</feature>
<sequence>MCLLGTLWIFVGGGLFCGKGEQVVDKLDCDLEATNSWGSRVLCFEVFVMTPDILLYNLRHCFVRMELIALLIFDECHHAQAQTRHPYAQIMKEFYNSSAIKCPRIFGMTASPITGKGGSNQVNYTKCINSLENLLDAKVYSVDDKVELESISAIPDVKIYFYGPVDRSESQPLSVYCKKLDLLKQQFTNMLRGSISDSTERHKKIKLLWRIHNNLIFCTENLGLYGTLSAIQILSSSESQLSESKEDERDSYVCIKNQYLLEAASILGFDIYDDNISTSLDILEVPFCSAKLSLLIGILSTYRIDESTKCIIFVKRIVVAIALARILKRLKCLVFWKIDFLVGFHSGLRNMSRSKMNAILEEFSSGKVNLLVATNVAEEGLDIQTCCFVVRFDLPQTVASFIQSRGRARMQKSEFIFLLERGNVQDEKLLTDFMSGEDFMNREIVFRTSDDTFDDLNELVYRVENTGASISTAYSVSLLHHYCSKLPKDKYFSPIPKFFFIDDKDGTVCRLILPPNAPLRQVDSLPCASKDEAKRAACLTACRELHERGALTDFLLPGFTTRSINESASLPSMTVCSEILSKELHKMVVPAVLKGPWPYVMEMINLHFYYIRFTPIPDDRKYREFGLFLLAPIPNDAEAMEVDLHLARGRIVKTGFVNCGKISFNKEEILLAQNFQEMFLKIILDRSEFFGDSVTLGNFDASHSLSFYLLLPVTGQRFDNTRAIDWKTVKCCLSSPVFSHDDLYGKGYMQGNTLELYNGPVNMSDVSNSLIFVPHNQLFFFVDCILHEKNAHSQKGSFDTSYMEHYLSRFGVYLSYPEQPLLKAKPLFNLRNLLHNRIQEYTEAREIEEHFVELPPELCSLKIVGFSKDIGSSLSLLPSLMHRLENLLVAIELKDVLSTSFPEASGIRADIILEALTTERCLERFSLERFEVLGDAFLKYVVSRHCFLSYDGLDEGQLTRRREILVKNLNLCELAIKNNLHMYIRDELFEPSLYFPLGRPCTQVCSVDTESTLHCFKMKDGTDYADVKCNKSHHWLQRKTIADAVEALVGAFLVESGFKAAISFLRWLGLSVDYEIADVYKILETSKINLSLNDVVDVEALEESLGYKFKHRGLLLQAFVHPSYDKHHGGCYQNLEFLGDAVLEYLITSYLYSVYPVLKPGQITDLRSVAVSNNSFAHIAVWWGFQRFLIKDSKSLTAAVNKFERSFRSSSPERGLLDESKCPKVLGDLVESYIGAMLLDSGFNLIEVWKIMLALLEPVLSFNCLNINPVRELRELCEQRKFCLRLPQAVKEKESYLVEVEVNTGDGPWLTAAVDHNSNVARRVAAQKALSKLKDLGYRHKKKSLEEILKATPKKQPELIGFNEDTIAIKVQMTNFNLSLPAFQSSVAAISSMNELEERLSLSECWQATMVDETLDLGKRQQNARLLHFSVVEKATESNIHESCTDIATKKSAKSQLLEICTANYWSPPLYECFEDEGACHQKMFTFKVIVRMEGTSTTILESYSESKPRKKAAEQHAAEGALWYLKHTMDSIKNPNQLKLL</sequence>
<dbReference type="PANTHER" id="PTHR14950:SF15">
    <property type="entry name" value="DICER-LIKE PROTEIN 4"/>
    <property type="match status" value="1"/>
</dbReference>
<protein>
    <recommendedName>
        <fullName evidence="28">Dicer-like protein 4</fullName>
    </recommendedName>
</protein>
<accession>A0A835RTL9</accession>
<dbReference type="FunFam" id="1.10.1520.10:FF:000004">
    <property type="entry name" value="Endoribonuclease dicer-like 1"/>
    <property type="match status" value="1"/>
</dbReference>
<comment type="cofactor">
    <cofactor evidence="1">
        <name>Mn(2+)</name>
        <dbReference type="ChEBI" id="CHEBI:29035"/>
    </cofactor>
</comment>
<evidence type="ECO:0000256" key="18">
    <source>
        <dbReference type="PROSITE-ProRule" id="PRU00657"/>
    </source>
</evidence>
<dbReference type="InterPro" id="IPR014001">
    <property type="entry name" value="Helicase_ATP-bd"/>
</dbReference>
<keyword evidence="10" id="KW-0378">Hydrolase</keyword>
<dbReference type="EMBL" id="JADCNL010000002">
    <property type="protein sequence ID" value="KAG0491913.1"/>
    <property type="molecule type" value="Genomic_DNA"/>
</dbReference>
<dbReference type="InterPro" id="IPR001650">
    <property type="entry name" value="Helicase_C-like"/>
</dbReference>
<feature type="domain" description="RNase III" evidence="21">
    <location>
        <begin position="890"/>
        <end position="1057"/>
    </location>
</feature>
<dbReference type="SMART" id="SM00535">
    <property type="entry name" value="RIBOc"/>
    <property type="match status" value="2"/>
</dbReference>
<dbReference type="GO" id="GO:0003723">
    <property type="term" value="F:RNA binding"/>
    <property type="evidence" value="ECO:0007669"/>
    <property type="project" value="UniProtKB-UniRule"/>
</dbReference>
<feature type="domain" description="Helicase C-terminal" evidence="24">
    <location>
        <begin position="297"/>
        <end position="457"/>
    </location>
</feature>
<dbReference type="InterPro" id="IPR038248">
    <property type="entry name" value="Dicer_dimer_sf"/>
</dbReference>
<feature type="domain" description="DRBM" evidence="20">
    <location>
        <begin position="1452"/>
        <end position="1528"/>
    </location>
</feature>
<dbReference type="SUPFAM" id="SSF54768">
    <property type="entry name" value="dsRNA-binding domain-like"/>
    <property type="match status" value="2"/>
</dbReference>
<dbReference type="InterPro" id="IPR027417">
    <property type="entry name" value="P-loop_NTPase"/>
</dbReference>
<dbReference type="SMART" id="SM00949">
    <property type="entry name" value="PAZ"/>
    <property type="match status" value="1"/>
</dbReference>
<dbReference type="Gene3D" id="1.10.1520.10">
    <property type="entry name" value="Ribonuclease III domain"/>
    <property type="match status" value="2"/>
</dbReference>
<evidence type="ECO:0000256" key="8">
    <source>
        <dbReference type="ARBA" id="ARBA00022741"/>
    </source>
</evidence>
<dbReference type="Pfam" id="PF14709">
    <property type="entry name" value="DND1_DSRM"/>
    <property type="match status" value="1"/>
</dbReference>
<evidence type="ECO:0000256" key="10">
    <source>
        <dbReference type="ARBA" id="ARBA00022801"/>
    </source>
</evidence>
<dbReference type="SUPFAM" id="SSF69065">
    <property type="entry name" value="RNase III domain-like"/>
    <property type="match status" value="2"/>
</dbReference>
<dbReference type="GO" id="GO:0005634">
    <property type="term" value="C:nucleus"/>
    <property type="evidence" value="ECO:0007669"/>
    <property type="project" value="UniProtKB-SubCell"/>
</dbReference>
<dbReference type="InterPro" id="IPR005034">
    <property type="entry name" value="Dicer_dimerisation"/>
</dbReference>
<keyword evidence="11" id="KW-0347">Helicase</keyword>
<evidence type="ECO:0000313" key="27">
    <source>
        <dbReference type="Proteomes" id="UP000636800"/>
    </source>
</evidence>
<keyword evidence="14 18" id="KW-0694">RNA-binding</keyword>
<evidence type="ECO:0000259" key="25">
    <source>
        <dbReference type="PROSITE" id="PS51327"/>
    </source>
</evidence>
<keyword evidence="15" id="KW-0943">RNA-mediated gene silencing</keyword>
<evidence type="ECO:0000259" key="22">
    <source>
        <dbReference type="PROSITE" id="PS50821"/>
    </source>
</evidence>
<keyword evidence="5" id="KW-0540">Nuclease</keyword>
<keyword evidence="6" id="KW-0479">Metal-binding</keyword>
<keyword evidence="12" id="KW-0067">ATP-binding</keyword>
<dbReference type="InterPro" id="IPR003100">
    <property type="entry name" value="PAZ_dom"/>
</dbReference>
<keyword evidence="13" id="KW-0460">Magnesium</keyword>
<evidence type="ECO:0000256" key="2">
    <source>
        <dbReference type="ARBA" id="ARBA00001946"/>
    </source>
</evidence>
<dbReference type="SMART" id="SM00490">
    <property type="entry name" value="HELICc"/>
    <property type="match status" value="1"/>
</dbReference>
<evidence type="ECO:0000256" key="7">
    <source>
        <dbReference type="ARBA" id="ARBA00022737"/>
    </source>
</evidence>
<keyword evidence="16" id="KW-0539">Nucleus</keyword>
<evidence type="ECO:0000256" key="3">
    <source>
        <dbReference type="ARBA" id="ARBA00004123"/>
    </source>
</evidence>
<dbReference type="Pfam" id="PF00636">
    <property type="entry name" value="Ribonuclease_3"/>
    <property type="match status" value="2"/>
</dbReference>
<dbReference type="SUPFAM" id="SSF52540">
    <property type="entry name" value="P-loop containing nucleoside triphosphate hydrolases"/>
    <property type="match status" value="1"/>
</dbReference>